<feature type="domain" description="Globin" evidence="3">
    <location>
        <begin position="118"/>
        <end position="267"/>
    </location>
</feature>
<evidence type="ECO:0000313" key="4">
    <source>
        <dbReference type="Proteomes" id="UP000095282"/>
    </source>
</evidence>
<dbReference type="PANTHER" id="PTHR47768:SF2">
    <property type="entry name" value="GLOBIN-RELATED"/>
    <property type="match status" value="1"/>
</dbReference>
<evidence type="ECO:0000313" key="5">
    <source>
        <dbReference type="WBParaSite" id="Csp11.Scaffold630.g18770.t1"/>
    </source>
</evidence>
<dbReference type="PROSITE" id="PS01033">
    <property type="entry name" value="GLOBIN"/>
    <property type="match status" value="1"/>
</dbReference>
<proteinExistence type="inferred from homology"/>
<dbReference type="InterPro" id="IPR009050">
    <property type="entry name" value="Globin-like_sf"/>
</dbReference>
<dbReference type="InterPro" id="IPR000971">
    <property type="entry name" value="Globin"/>
</dbReference>
<dbReference type="Proteomes" id="UP000095282">
    <property type="component" value="Unplaced"/>
</dbReference>
<feature type="compositionally biased region" description="Basic and acidic residues" evidence="2">
    <location>
        <begin position="13"/>
        <end position="23"/>
    </location>
</feature>
<evidence type="ECO:0000259" key="3">
    <source>
        <dbReference type="PROSITE" id="PS01033"/>
    </source>
</evidence>
<accession>A0A1I7US14</accession>
<dbReference type="SUPFAM" id="SSF46458">
    <property type="entry name" value="Globin-like"/>
    <property type="match status" value="1"/>
</dbReference>
<dbReference type="AlphaFoldDB" id="A0A1I7US14"/>
<sequence>MGQENSKCPHQSLAEKRYKVERPKTKKVSSGSATDRSPPTQTDEKSAPLRLTVSSCDVNSDDVEDLPEIRKLSVLVVSGAIQKALKLGFRLIRSEPNEEEATSMANSAGVAKSKCKHFLTRRERILLEQSWRKTRKTGADHIGSKIFFMVLTAQPDIKAIFGLEKIPTGRLKYDPRFRQHALVYTKTLDFVIRNLDYPGKLEVYFENLGKRHVAMQGRGFEPGYWETFAECMTQAAVEWEANRQRPTLGAWRNLISCIISFMRRGFDEETGKRSCTATMAKDLARIELAAPFHHTPPVFTNFFVFHIIFLLL</sequence>
<dbReference type="WBParaSite" id="Csp11.Scaffold630.g18770.t1">
    <property type="protein sequence ID" value="Csp11.Scaffold630.g18770.t1"/>
    <property type="gene ID" value="Csp11.Scaffold630.g18770"/>
</dbReference>
<feature type="compositionally biased region" description="Polar residues" evidence="2">
    <location>
        <begin position="28"/>
        <end position="41"/>
    </location>
</feature>
<feature type="region of interest" description="Disordered" evidence="2">
    <location>
        <begin position="1"/>
        <end position="51"/>
    </location>
</feature>
<keyword evidence="4" id="KW-1185">Reference proteome</keyword>
<keyword evidence="1" id="KW-0349">Heme</keyword>
<dbReference type="CDD" id="cd01040">
    <property type="entry name" value="Mb-like"/>
    <property type="match status" value="1"/>
</dbReference>
<dbReference type="PANTHER" id="PTHR47768">
    <property type="entry name" value="GLOBIN RELATED-RELATED"/>
    <property type="match status" value="1"/>
</dbReference>
<dbReference type="Pfam" id="PF00042">
    <property type="entry name" value="Globin"/>
    <property type="match status" value="1"/>
</dbReference>
<dbReference type="eggNOG" id="KOG3378">
    <property type="taxonomic scope" value="Eukaryota"/>
</dbReference>
<protein>
    <submittedName>
        <fullName evidence="5">GLOBIN domain-containing protein</fullName>
    </submittedName>
</protein>
<keyword evidence="1" id="KW-0479">Metal-binding</keyword>
<organism evidence="4 5">
    <name type="scientific">Caenorhabditis tropicalis</name>
    <dbReference type="NCBI Taxonomy" id="1561998"/>
    <lineage>
        <taxon>Eukaryota</taxon>
        <taxon>Metazoa</taxon>
        <taxon>Ecdysozoa</taxon>
        <taxon>Nematoda</taxon>
        <taxon>Chromadorea</taxon>
        <taxon>Rhabditida</taxon>
        <taxon>Rhabditina</taxon>
        <taxon>Rhabditomorpha</taxon>
        <taxon>Rhabditoidea</taxon>
        <taxon>Rhabditidae</taxon>
        <taxon>Peloderinae</taxon>
        <taxon>Caenorhabditis</taxon>
    </lineage>
</organism>
<dbReference type="InterPro" id="IPR053341">
    <property type="entry name" value="Oxidative_stress_globin-like"/>
</dbReference>
<comment type="similarity">
    <text evidence="1">Belongs to the globin family.</text>
</comment>
<dbReference type="GO" id="GO:0019825">
    <property type="term" value="F:oxygen binding"/>
    <property type="evidence" value="ECO:0007669"/>
    <property type="project" value="InterPro"/>
</dbReference>
<dbReference type="STRING" id="1561998.A0A1I7US14"/>
<dbReference type="InterPro" id="IPR012292">
    <property type="entry name" value="Globin/Proto"/>
</dbReference>
<keyword evidence="1" id="KW-0813">Transport</keyword>
<evidence type="ECO:0000256" key="1">
    <source>
        <dbReference type="RuleBase" id="RU000356"/>
    </source>
</evidence>
<keyword evidence="1" id="KW-0408">Iron</keyword>
<dbReference type="GO" id="GO:0005344">
    <property type="term" value="F:oxygen carrier activity"/>
    <property type="evidence" value="ECO:0007669"/>
    <property type="project" value="UniProtKB-KW"/>
</dbReference>
<name>A0A1I7US14_9PELO</name>
<keyword evidence="1" id="KW-0561">Oxygen transport</keyword>
<dbReference type="InterPro" id="IPR044399">
    <property type="entry name" value="Mb-like_M"/>
</dbReference>
<reference evidence="5" key="1">
    <citation type="submission" date="2016-11" db="UniProtKB">
        <authorList>
            <consortium name="WormBaseParasite"/>
        </authorList>
    </citation>
    <scope>IDENTIFICATION</scope>
</reference>
<dbReference type="Gene3D" id="1.10.490.10">
    <property type="entry name" value="Globins"/>
    <property type="match status" value="1"/>
</dbReference>
<evidence type="ECO:0000256" key="2">
    <source>
        <dbReference type="SAM" id="MobiDB-lite"/>
    </source>
</evidence>
<dbReference type="GO" id="GO:0020037">
    <property type="term" value="F:heme binding"/>
    <property type="evidence" value="ECO:0007669"/>
    <property type="project" value="InterPro"/>
</dbReference>